<dbReference type="RefSeq" id="WP_114481731.1">
    <property type="nucleotide sequence ID" value="NZ_QPJU01000001.1"/>
</dbReference>
<feature type="region of interest" description="Disordered" evidence="1">
    <location>
        <begin position="180"/>
        <end position="202"/>
    </location>
</feature>
<name>A0A369ARA3_9BURK</name>
<evidence type="ECO:0000256" key="1">
    <source>
        <dbReference type="SAM" id="MobiDB-lite"/>
    </source>
</evidence>
<protein>
    <submittedName>
        <fullName evidence="2">DUF2889 family protein</fullName>
    </submittedName>
</protein>
<dbReference type="OrthoDB" id="6862397at2"/>
<reference evidence="2 3" key="1">
    <citation type="submission" date="2018-07" db="EMBL/GenBank/DDBJ databases">
        <title>Genomic Encyclopedia of Type Strains, Phase IV (KMG-IV): sequencing the most valuable type-strain genomes for metagenomic binning, comparative biology and taxonomic classification.</title>
        <authorList>
            <person name="Goeker M."/>
        </authorList>
    </citation>
    <scope>NUCLEOTIDE SEQUENCE [LARGE SCALE GENOMIC DNA]</scope>
    <source>
        <strain evidence="2 3">DSM 100911</strain>
    </source>
</reference>
<sequence>MPLSPPSCPRTLQHTRTVVYHGYQREDGLWDIEGELQDVKPIATRNLRTGGMRPAGTPIHHMSLRVTVNDQLVVQAIEASMDSVPVAECPQAVAALQKMVGCSMGRGWRQAIQHNLGGVASCTHLRELLFNLATATFQTISESFAAAHPDEPPRFLDQCVGWDRRGNTVREHYPRFYLQPEHAAATPTPERADANAVAPAPQ</sequence>
<accession>A0A369ARA3</accession>
<proteinExistence type="predicted"/>
<dbReference type="InterPro" id="IPR021312">
    <property type="entry name" value="DUF2889"/>
</dbReference>
<organism evidence="2 3">
    <name type="scientific">Extensimonas vulgaris</name>
    <dbReference type="NCBI Taxonomy" id="1031594"/>
    <lineage>
        <taxon>Bacteria</taxon>
        <taxon>Pseudomonadati</taxon>
        <taxon>Pseudomonadota</taxon>
        <taxon>Betaproteobacteria</taxon>
        <taxon>Burkholderiales</taxon>
        <taxon>Comamonadaceae</taxon>
        <taxon>Extensimonas</taxon>
    </lineage>
</organism>
<gene>
    <name evidence="2" type="ORF">DFR45_10165</name>
</gene>
<dbReference type="AlphaFoldDB" id="A0A369ARA3"/>
<dbReference type="Proteomes" id="UP000252174">
    <property type="component" value="Unassembled WGS sequence"/>
</dbReference>
<keyword evidence="3" id="KW-1185">Reference proteome</keyword>
<evidence type="ECO:0000313" key="3">
    <source>
        <dbReference type="Proteomes" id="UP000252174"/>
    </source>
</evidence>
<comment type="caution">
    <text evidence="2">The sequence shown here is derived from an EMBL/GenBank/DDBJ whole genome shotgun (WGS) entry which is preliminary data.</text>
</comment>
<evidence type="ECO:0000313" key="2">
    <source>
        <dbReference type="EMBL" id="RCX11543.1"/>
    </source>
</evidence>
<dbReference type="EMBL" id="QPJU01000001">
    <property type="protein sequence ID" value="RCX11543.1"/>
    <property type="molecule type" value="Genomic_DNA"/>
</dbReference>
<dbReference type="Pfam" id="PF11136">
    <property type="entry name" value="DUF2889"/>
    <property type="match status" value="1"/>
</dbReference>